<dbReference type="Proteomes" id="UP000192343">
    <property type="component" value="Unassembled WGS sequence"/>
</dbReference>
<keyword evidence="2" id="KW-1185">Reference proteome</keyword>
<name>A0A1Y1RZ27_9SPIO</name>
<evidence type="ECO:0000313" key="1">
    <source>
        <dbReference type="EMBL" id="ORC35881.1"/>
    </source>
</evidence>
<sequence>MAECECLPRCPFFNDKMQNMPSLASMMKKRYCLGDSSECARHIVFLALGSEKVPSDLFPSQVDRARHMVAGQ</sequence>
<evidence type="ECO:0000313" key="2">
    <source>
        <dbReference type="Proteomes" id="UP000192343"/>
    </source>
</evidence>
<proteinExistence type="predicted"/>
<dbReference type="OrthoDB" id="6198376at2"/>
<dbReference type="AlphaFoldDB" id="A0A1Y1RZ27"/>
<reference evidence="1 2" key="1">
    <citation type="submission" date="2017-03" db="EMBL/GenBank/DDBJ databases">
        <title>Draft Genome sequence of Marispirochaeta sp. strain JC444.</title>
        <authorList>
            <person name="Shivani Y."/>
            <person name="Subhash Y."/>
            <person name="Sasikala C."/>
            <person name="Ramana C."/>
        </authorList>
    </citation>
    <scope>NUCLEOTIDE SEQUENCE [LARGE SCALE GENOMIC DNA]</scope>
    <source>
        <strain evidence="1 2">JC444</strain>
    </source>
</reference>
<dbReference type="STRING" id="1963862.B4O97_07365"/>
<protein>
    <submittedName>
        <fullName evidence="1">Uncharacterized protein</fullName>
    </submittedName>
</protein>
<organism evidence="1 2">
    <name type="scientific">Marispirochaeta aestuarii</name>
    <dbReference type="NCBI Taxonomy" id="1963862"/>
    <lineage>
        <taxon>Bacteria</taxon>
        <taxon>Pseudomonadati</taxon>
        <taxon>Spirochaetota</taxon>
        <taxon>Spirochaetia</taxon>
        <taxon>Spirochaetales</taxon>
        <taxon>Spirochaetaceae</taxon>
        <taxon>Marispirochaeta</taxon>
    </lineage>
</organism>
<dbReference type="EMBL" id="MWQY01000007">
    <property type="protein sequence ID" value="ORC35881.1"/>
    <property type="molecule type" value="Genomic_DNA"/>
</dbReference>
<accession>A0A1Y1RZ27</accession>
<gene>
    <name evidence="1" type="ORF">B4O97_07365</name>
</gene>
<comment type="caution">
    <text evidence="1">The sequence shown here is derived from an EMBL/GenBank/DDBJ whole genome shotgun (WGS) entry which is preliminary data.</text>
</comment>
<dbReference type="RefSeq" id="WP_083049650.1">
    <property type="nucleotide sequence ID" value="NZ_CAXXQO010000003.1"/>
</dbReference>